<dbReference type="Pfam" id="PF16292">
    <property type="entry name" value="DUF4938"/>
    <property type="match status" value="1"/>
</dbReference>
<dbReference type="OrthoDB" id="146433at2"/>
<name>A0A2H3KQA3_9CHLR</name>
<dbReference type="EMBL" id="LYXE01000153">
    <property type="protein sequence ID" value="PDV97346.1"/>
    <property type="molecule type" value="Genomic_DNA"/>
</dbReference>
<gene>
    <name evidence="1" type="ORF">A9Q02_18740</name>
</gene>
<accession>A0A2H3KQA3</accession>
<organism evidence="1 2">
    <name type="scientific">Candidatus Chloroploca asiatica</name>
    <dbReference type="NCBI Taxonomy" id="1506545"/>
    <lineage>
        <taxon>Bacteria</taxon>
        <taxon>Bacillati</taxon>
        <taxon>Chloroflexota</taxon>
        <taxon>Chloroflexia</taxon>
        <taxon>Chloroflexales</taxon>
        <taxon>Chloroflexineae</taxon>
        <taxon>Oscillochloridaceae</taxon>
        <taxon>Candidatus Chloroploca</taxon>
    </lineage>
</organism>
<comment type="caution">
    <text evidence="1">The sequence shown here is derived from an EMBL/GenBank/DDBJ whole genome shotgun (WGS) entry which is preliminary data.</text>
</comment>
<dbReference type="RefSeq" id="WP_097654534.1">
    <property type="nucleotide sequence ID" value="NZ_LYXE01000153.1"/>
</dbReference>
<evidence type="ECO:0000313" key="2">
    <source>
        <dbReference type="Proteomes" id="UP000220922"/>
    </source>
</evidence>
<protein>
    <submittedName>
        <fullName evidence="1">Uncharacterized protein</fullName>
    </submittedName>
</protein>
<proteinExistence type="predicted"/>
<dbReference type="AlphaFoldDB" id="A0A2H3KQA3"/>
<dbReference type="Proteomes" id="UP000220922">
    <property type="component" value="Unassembled WGS sequence"/>
</dbReference>
<sequence>MTSPIEIIQLVAYDGPNILSPSPGVMLLVRSDQHRSDRMRSAIKDAAQFIGLVLANLDVTADADAEGVLMTATFDTAMPGIGAALCAYVVTGMNHEALGDEQWDRNAPLYTLQARRRREALPVAILQLMAEAYQRGLPTFMREDGLLQIGYGAKGWSIDPEQVAGSGEKPPPVPWDDLGVVTVIAVTGEEQRAATVSHLVTTYQSTARHVVSHPAATFDKARRLLADPSAEVVILGLATGDLVRRGLPFDRCELAFITDRAGPRPSEAANDEAWVRALGLPMLLSPQPVRLNLRDPGLQSLVPYAPNGVLALS</sequence>
<reference evidence="1 2" key="1">
    <citation type="submission" date="2016-05" db="EMBL/GenBank/DDBJ databases">
        <authorList>
            <person name="Lavstsen T."/>
            <person name="Jespersen J.S."/>
        </authorList>
    </citation>
    <scope>NUCLEOTIDE SEQUENCE [LARGE SCALE GENOMIC DNA]</scope>
    <source>
        <strain evidence="1 2">B7-9</strain>
    </source>
</reference>
<keyword evidence="2" id="KW-1185">Reference proteome</keyword>
<evidence type="ECO:0000313" key="1">
    <source>
        <dbReference type="EMBL" id="PDV97346.1"/>
    </source>
</evidence>
<dbReference type="InterPro" id="IPR032554">
    <property type="entry name" value="DUF4938"/>
</dbReference>